<comment type="caution">
    <text evidence="1">The sequence shown here is derived from an EMBL/GenBank/DDBJ whole genome shotgun (WGS) entry which is preliminary data.</text>
</comment>
<dbReference type="Proteomes" id="UP000276133">
    <property type="component" value="Unassembled WGS sequence"/>
</dbReference>
<keyword evidence="2" id="KW-1185">Reference proteome</keyword>
<gene>
    <name evidence="1" type="ORF">BpHYR1_025100</name>
</gene>
<name>A0A3M7RGE9_BRAPC</name>
<protein>
    <submittedName>
        <fullName evidence="1">Uncharacterized protein</fullName>
    </submittedName>
</protein>
<proteinExistence type="predicted"/>
<evidence type="ECO:0000313" key="2">
    <source>
        <dbReference type="Proteomes" id="UP000276133"/>
    </source>
</evidence>
<dbReference type="EMBL" id="REGN01003416">
    <property type="protein sequence ID" value="RNA22663.1"/>
    <property type="molecule type" value="Genomic_DNA"/>
</dbReference>
<dbReference type="AlphaFoldDB" id="A0A3M7RGE9"/>
<organism evidence="1 2">
    <name type="scientific">Brachionus plicatilis</name>
    <name type="common">Marine rotifer</name>
    <name type="synonym">Brachionus muelleri</name>
    <dbReference type="NCBI Taxonomy" id="10195"/>
    <lineage>
        <taxon>Eukaryota</taxon>
        <taxon>Metazoa</taxon>
        <taxon>Spiralia</taxon>
        <taxon>Gnathifera</taxon>
        <taxon>Rotifera</taxon>
        <taxon>Eurotatoria</taxon>
        <taxon>Monogononta</taxon>
        <taxon>Pseudotrocha</taxon>
        <taxon>Ploima</taxon>
        <taxon>Brachionidae</taxon>
        <taxon>Brachionus</taxon>
    </lineage>
</organism>
<sequence length="72" mass="8505">MHQTRAELSISWVQSYFNIGYIFTSNNFPEKIDVCQSSIYTIRSIFLSRSRGTQLLVLNQRESNFNSFENEF</sequence>
<reference evidence="1 2" key="1">
    <citation type="journal article" date="2018" name="Sci. Rep.">
        <title>Genomic signatures of local adaptation to the degree of environmental predictability in rotifers.</title>
        <authorList>
            <person name="Franch-Gras L."/>
            <person name="Hahn C."/>
            <person name="Garcia-Roger E.M."/>
            <person name="Carmona M.J."/>
            <person name="Serra M."/>
            <person name="Gomez A."/>
        </authorList>
    </citation>
    <scope>NUCLEOTIDE SEQUENCE [LARGE SCALE GENOMIC DNA]</scope>
    <source>
        <strain evidence="1">HYR1</strain>
    </source>
</reference>
<accession>A0A3M7RGE9</accession>
<evidence type="ECO:0000313" key="1">
    <source>
        <dbReference type="EMBL" id="RNA22663.1"/>
    </source>
</evidence>